<dbReference type="NCBIfam" id="TIGR01891">
    <property type="entry name" value="amidohydrolases"/>
    <property type="match status" value="1"/>
</dbReference>
<evidence type="ECO:0000259" key="1">
    <source>
        <dbReference type="Pfam" id="PF07687"/>
    </source>
</evidence>
<evidence type="ECO:0000313" key="3">
    <source>
        <dbReference type="Proteomes" id="UP000602395"/>
    </source>
</evidence>
<sequence length="429" mass="45545">MDADDVAATRKLLDERARDALGELIQTRHHLHSHPELSNREVNTSALVAERLRRAGLDEVHTGIAGHGVVGVLRGGRAGDRVAGLRADMDALPVAEASGVEFASTVVDSDYPGGPFPVAHACGHDCHTSTVLGAADVLASVRDDLPGTVMFVFQPAEEGPPIDEAGGAKAMIDAGAFADLRPTMMFGMHVAPLPKGVVGYGIGNQYAASCLVKIEVVGKQVHGSMPWYGIDPMPAVADIISGAGQLYRQVPATDAVTVSIGHVEDVGRFNIIGERVTLWGTIRCLDETSMGTVQDNLRRMAEHHAAAYGASATVDYLQYVPPLANTEEWIDAILPTVKRVIGPDRLVEMPGMLGYDDMSEFTRAFGGAYLNFGTQDTQFAGTSLAPVEGGRGMAMNHSPAFYADDDCLVDSLRIHVQVAFDHLAGEVPA</sequence>
<dbReference type="EMBL" id="JACWMS010000001">
    <property type="protein sequence ID" value="MBD1318259.1"/>
    <property type="molecule type" value="Genomic_DNA"/>
</dbReference>
<dbReference type="PIRSF" id="PIRSF005962">
    <property type="entry name" value="Pept_M20D_amidohydro"/>
    <property type="match status" value="1"/>
</dbReference>
<accession>A0ABR7W603</accession>
<dbReference type="InterPro" id="IPR002933">
    <property type="entry name" value="Peptidase_M20"/>
</dbReference>
<organism evidence="2 3">
    <name type="scientific">Gordonia hankookensis</name>
    <dbReference type="NCBI Taxonomy" id="589403"/>
    <lineage>
        <taxon>Bacteria</taxon>
        <taxon>Bacillati</taxon>
        <taxon>Actinomycetota</taxon>
        <taxon>Actinomycetes</taxon>
        <taxon>Mycobacteriales</taxon>
        <taxon>Gordoniaceae</taxon>
        <taxon>Gordonia</taxon>
    </lineage>
</organism>
<dbReference type="SUPFAM" id="SSF53187">
    <property type="entry name" value="Zn-dependent exopeptidases"/>
    <property type="match status" value="1"/>
</dbReference>
<keyword evidence="3" id="KW-1185">Reference proteome</keyword>
<dbReference type="Pfam" id="PF07687">
    <property type="entry name" value="M20_dimer"/>
    <property type="match status" value="1"/>
</dbReference>
<protein>
    <submittedName>
        <fullName evidence="2">Amidohydrolase</fullName>
    </submittedName>
</protein>
<dbReference type="Gene3D" id="3.40.630.10">
    <property type="entry name" value="Zn peptidases"/>
    <property type="match status" value="1"/>
</dbReference>
<feature type="domain" description="Peptidase M20 dimerisation" evidence="1">
    <location>
        <begin position="212"/>
        <end position="308"/>
    </location>
</feature>
<dbReference type="InterPro" id="IPR017439">
    <property type="entry name" value="Amidohydrolase"/>
</dbReference>
<comment type="caution">
    <text evidence="2">The sequence shown here is derived from an EMBL/GenBank/DDBJ whole genome shotgun (WGS) entry which is preliminary data.</text>
</comment>
<dbReference type="Pfam" id="PF01546">
    <property type="entry name" value="Peptidase_M20"/>
    <property type="match status" value="1"/>
</dbReference>
<dbReference type="Gene3D" id="3.30.70.360">
    <property type="match status" value="1"/>
</dbReference>
<dbReference type="PANTHER" id="PTHR11014">
    <property type="entry name" value="PEPTIDASE M20 FAMILY MEMBER"/>
    <property type="match status" value="1"/>
</dbReference>
<dbReference type="InterPro" id="IPR036264">
    <property type="entry name" value="Bact_exopeptidase_dim_dom"/>
</dbReference>
<gene>
    <name evidence="2" type="ORF">IDF66_01570</name>
</gene>
<dbReference type="SUPFAM" id="SSF55031">
    <property type="entry name" value="Bacterial exopeptidase dimerisation domain"/>
    <property type="match status" value="1"/>
</dbReference>
<dbReference type="Proteomes" id="UP000602395">
    <property type="component" value="Unassembled WGS sequence"/>
</dbReference>
<name>A0ABR7W603_9ACTN</name>
<evidence type="ECO:0000313" key="2">
    <source>
        <dbReference type="EMBL" id="MBD1318259.1"/>
    </source>
</evidence>
<dbReference type="InterPro" id="IPR011650">
    <property type="entry name" value="Peptidase_M20_dimer"/>
</dbReference>
<dbReference type="PANTHER" id="PTHR11014:SF63">
    <property type="entry name" value="METALLOPEPTIDASE, PUTATIVE (AFU_ORTHOLOGUE AFUA_6G09600)-RELATED"/>
    <property type="match status" value="1"/>
</dbReference>
<dbReference type="RefSeq" id="WP_164309127.1">
    <property type="nucleotide sequence ID" value="NZ_BAABAD010000003.1"/>
</dbReference>
<proteinExistence type="predicted"/>
<reference evidence="2 3" key="1">
    <citation type="submission" date="2020-09" db="EMBL/GenBank/DDBJ databases">
        <title>Novel species in genus Gordonia.</title>
        <authorList>
            <person name="Zhang G."/>
        </authorList>
    </citation>
    <scope>NUCLEOTIDE SEQUENCE [LARGE SCALE GENOMIC DNA]</scope>
    <source>
        <strain evidence="2 3">ON-33</strain>
    </source>
</reference>